<dbReference type="RefSeq" id="WP_137332383.1">
    <property type="nucleotide sequence ID" value="NZ_CP040077.1"/>
</dbReference>
<comment type="function">
    <text evidence="6">Also exhibits azoreductase activity. Catalyzes the reductive cleavage of the azo bond in aromatic azo compounds to the corresponding amines.</text>
</comment>
<gene>
    <name evidence="6" type="primary">azoR</name>
    <name evidence="8" type="ORF">FAZ95_10465</name>
</gene>
<accession>A0A4P8IL00</accession>
<organism evidence="8 9">
    <name type="scientific">Trinickia violacea</name>
    <dbReference type="NCBI Taxonomy" id="2571746"/>
    <lineage>
        <taxon>Bacteria</taxon>
        <taxon>Pseudomonadati</taxon>
        <taxon>Pseudomonadota</taxon>
        <taxon>Betaproteobacteria</taxon>
        <taxon>Burkholderiales</taxon>
        <taxon>Burkholderiaceae</taxon>
        <taxon>Trinickia</taxon>
    </lineage>
</organism>
<comment type="caution">
    <text evidence="6">Lacks conserved residue(s) required for the propagation of feature annotation.</text>
</comment>
<reference evidence="8 9" key="1">
    <citation type="submission" date="2019-05" db="EMBL/GenBank/DDBJ databases">
        <title>Burkholderia sp. DHOD12, isolated from subtropical forest soil.</title>
        <authorList>
            <person name="Gao Z.-H."/>
            <person name="Qiu L.-H."/>
        </authorList>
    </citation>
    <scope>NUCLEOTIDE SEQUENCE [LARGE SCALE GENOMIC DNA]</scope>
    <source>
        <strain evidence="8 9">DHOD12</strain>
    </source>
</reference>
<feature type="binding site" evidence="6">
    <location>
        <position position="10"/>
    </location>
    <ligand>
        <name>FMN</name>
        <dbReference type="ChEBI" id="CHEBI:58210"/>
    </ligand>
</feature>
<evidence type="ECO:0000256" key="3">
    <source>
        <dbReference type="ARBA" id="ARBA00023002"/>
    </source>
</evidence>
<name>A0A4P8IL00_9BURK</name>
<dbReference type="InterPro" id="IPR029039">
    <property type="entry name" value="Flavoprotein-like_sf"/>
</dbReference>
<evidence type="ECO:0000313" key="9">
    <source>
        <dbReference type="Proteomes" id="UP000298656"/>
    </source>
</evidence>
<keyword evidence="9" id="KW-1185">Reference proteome</keyword>
<dbReference type="SUPFAM" id="SSF52218">
    <property type="entry name" value="Flavoproteins"/>
    <property type="match status" value="1"/>
</dbReference>
<comment type="catalytic activity">
    <reaction evidence="5">
        <text>N,N-dimethyl-1,4-phenylenediamine + anthranilate + 2 NAD(+) = 2-(4-dimethylaminophenyl)diazenylbenzoate + 2 NADH + 2 H(+)</text>
        <dbReference type="Rhea" id="RHEA:55872"/>
        <dbReference type="ChEBI" id="CHEBI:15378"/>
        <dbReference type="ChEBI" id="CHEBI:15783"/>
        <dbReference type="ChEBI" id="CHEBI:16567"/>
        <dbReference type="ChEBI" id="CHEBI:57540"/>
        <dbReference type="ChEBI" id="CHEBI:57945"/>
        <dbReference type="ChEBI" id="CHEBI:71579"/>
        <dbReference type="EC" id="1.7.1.17"/>
    </reaction>
    <physiologicalReaction direction="right-to-left" evidence="5">
        <dbReference type="Rhea" id="RHEA:55874"/>
    </physiologicalReaction>
</comment>
<comment type="cofactor">
    <cofactor evidence="6">
        <name>FMN</name>
        <dbReference type="ChEBI" id="CHEBI:58210"/>
    </cofactor>
    <text evidence="6">Binds 1 FMN per subunit.</text>
</comment>
<evidence type="ECO:0000256" key="4">
    <source>
        <dbReference type="ARBA" id="ARBA00023027"/>
    </source>
</evidence>
<dbReference type="EC" id="1.7.1.17" evidence="6"/>
<keyword evidence="1 6" id="KW-0285">Flavoprotein</keyword>
<sequence>MSVLLHISASTRGDASHSRRVGRALVEALRHAADVRLVTRDLAREPVPHADAAYFDAMLMPQAERGASETAALTLSETLIEELESADALVIDTPMHNFTVPSVLKAWVDQVVRVGRTFNTTPNGKVGLLRDRPVFVVVACGGSVAASDTHTESDATTSTGSHRGQTDFITPYLRYVFATIGITDVRTLRLEALRRSEAEFAHAEAFSARWIAAQAAEFAKSH</sequence>
<feature type="binding site" evidence="6">
    <location>
        <begin position="16"/>
        <end position="18"/>
    </location>
    <ligand>
        <name>FMN</name>
        <dbReference type="ChEBI" id="CHEBI:58210"/>
    </ligand>
</feature>
<proteinExistence type="inferred from homology"/>
<evidence type="ECO:0000259" key="7">
    <source>
        <dbReference type="Pfam" id="PF02525"/>
    </source>
</evidence>
<dbReference type="Proteomes" id="UP000298656">
    <property type="component" value="Chromosome 1"/>
</dbReference>
<evidence type="ECO:0000256" key="2">
    <source>
        <dbReference type="ARBA" id="ARBA00022643"/>
    </source>
</evidence>
<dbReference type="KEGG" id="tvl:FAZ95_10465"/>
<keyword evidence="4 6" id="KW-0520">NAD</keyword>
<dbReference type="GO" id="GO:0009055">
    <property type="term" value="F:electron transfer activity"/>
    <property type="evidence" value="ECO:0007669"/>
    <property type="project" value="UniProtKB-UniRule"/>
</dbReference>
<keyword evidence="2 6" id="KW-0288">FMN</keyword>
<dbReference type="InterPro" id="IPR023048">
    <property type="entry name" value="NADH:quinone_OxRdtase_FMN_depd"/>
</dbReference>
<dbReference type="EC" id="1.6.5.-" evidence="6"/>
<dbReference type="AlphaFoldDB" id="A0A4P8IL00"/>
<dbReference type="PANTHER" id="PTHR43741:SF4">
    <property type="entry name" value="FMN-DEPENDENT NADH:QUINONE OXIDOREDUCTASE"/>
    <property type="match status" value="1"/>
</dbReference>
<evidence type="ECO:0000256" key="1">
    <source>
        <dbReference type="ARBA" id="ARBA00022630"/>
    </source>
</evidence>
<evidence type="ECO:0000256" key="5">
    <source>
        <dbReference type="ARBA" id="ARBA00048542"/>
    </source>
</evidence>
<comment type="similarity">
    <text evidence="6">Belongs to the azoreductase type 1 family.</text>
</comment>
<keyword evidence="3 6" id="KW-0560">Oxidoreductase</keyword>
<dbReference type="PANTHER" id="PTHR43741">
    <property type="entry name" value="FMN-DEPENDENT NADH-AZOREDUCTASE 1"/>
    <property type="match status" value="1"/>
</dbReference>
<dbReference type="OrthoDB" id="9787136at2"/>
<dbReference type="Pfam" id="PF02525">
    <property type="entry name" value="Flavodoxin_2"/>
    <property type="match status" value="1"/>
</dbReference>
<protein>
    <recommendedName>
        <fullName evidence="6">FMN dependent NADH:quinone oxidoreductase</fullName>
        <ecNumber evidence="6">1.6.5.-</ecNumber>
    </recommendedName>
    <alternativeName>
        <fullName evidence="6">Azo-dye reductase</fullName>
    </alternativeName>
    <alternativeName>
        <fullName evidence="6">FMN-dependent NADH-azo compound oxidoreductase</fullName>
    </alternativeName>
    <alternativeName>
        <fullName evidence="6">FMN-dependent NADH-azoreductase</fullName>
        <ecNumber evidence="6">1.7.1.17</ecNumber>
    </alternativeName>
</protein>
<dbReference type="GO" id="GO:0016655">
    <property type="term" value="F:oxidoreductase activity, acting on NAD(P)H, quinone or similar compound as acceptor"/>
    <property type="evidence" value="ECO:0007669"/>
    <property type="project" value="InterPro"/>
</dbReference>
<feature type="domain" description="Flavodoxin-like fold" evidence="7">
    <location>
        <begin position="4"/>
        <end position="206"/>
    </location>
</feature>
<dbReference type="HAMAP" id="MF_01216">
    <property type="entry name" value="Azoreductase_type1"/>
    <property type="match status" value="1"/>
</dbReference>
<comment type="subunit">
    <text evidence="6">Homodimer.</text>
</comment>
<comment type="function">
    <text evidence="6">Quinone reductase that provides resistance to thiol-specific stress caused by electrophilic quinones.</text>
</comment>
<evidence type="ECO:0000313" key="8">
    <source>
        <dbReference type="EMBL" id="QCP49558.1"/>
    </source>
</evidence>
<dbReference type="GO" id="GO:0010181">
    <property type="term" value="F:FMN binding"/>
    <property type="evidence" value="ECO:0007669"/>
    <property type="project" value="UniProtKB-UniRule"/>
</dbReference>
<dbReference type="GO" id="GO:0016652">
    <property type="term" value="F:oxidoreductase activity, acting on NAD(P)H as acceptor"/>
    <property type="evidence" value="ECO:0007669"/>
    <property type="project" value="UniProtKB-UniRule"/>
</dbReference>
<dbReference type="Gene3D" id="3.40.50.360">
    <property type="match status" value="1"/>
</dbReference>
<dbReference type="InterPro" id="IPR050104">
    <property type="entry name" value="FMN-dep_NADH:Q_OxRdtase_AzoR1"/>
</dbReference>
<dbReference type="EMBL" id="CP040077">
    <property type="protein sequence ID" value="QCP49558.1"/>
    <property type="molecule type" value="Genomic_DNA"/>
</dbReference>
<evidence type="ECO:0000256" key="6">
    <source>
        <dbReference type="HAMAP-Rule" id="MF_01216"/>
    </source>
</evidence>
<comment type="catalytic activity">
    <reaction evidence="6">
        <text>2 a quinone + NADH + H(+) = 2 a 1,4-benzosemiquinone + NAD(+)</text>
        <dbReference type="Rhea" id="RHEA:65952"/>
        <dbReference type="ChEBI" id="CHEBI:15378"/>
        <dbReference type="ChEBI" id="CHEBI:57540"/>
        <dbReference type="ChEBI" id="CHEBI:57945"/>
        <dbReference type="ChEBI" id="CHEBI:132124"/>
        <dbReference type="ChEBI" id="CHEBI:134225"/>
    </reaction>
</comment>
<dbReference type="InterPro" id="IPR003680">
    <property type="entry name" value="Flavodoxin_fold"/>
</dbReference>